<comment type="caution">
    <text evidence="2">The sequence shown here is derived from an EMBL/GenBank/DDBJ whole genome shotgun (WGS) entry which is preliminary data.</text>
</comment>
<evidence type="ECO:0000256" key="1">
    <source>
        <dbReference type="SAM" id="MobiDB-lite"/>
    </source>
</evidence>
<proteinExistence type="predicted"/>
<evidence type="ECO:0000313" key="3">
    <source>
        <dbReference type="Proteomes" id="UP000015354"/>
    </source>
</evidence>
<feature type="compositionally biased region" description="Low complexity" evidence="1">
    <location>
        <begin position="26"/>
        <end position="36"/>
    </location>
</feature>
<protein>
    <submittedName>
        <fullName evidence="2">Uncharacterized protein</fullName>
    </submittedName>
</protein>
<sequence>MESLTMEEPVKRTPEMLENGDDGMSEEVSSSCLGSSSDRKASTDPSPMTHSDLVTSLPSPAPAATAVNRFASVNFRFGSAWFLAPFRTFIGDMVVVQYPGNGSLHIGLVTAISTAKPETFFSEENQHPNFLTEEEKECLPRLLRHARDFDKDTKLGLRAQDLRSLENAQKLADELNAPVQFLDAEWLLDLNAITFLVEVYEDVEIVDALADQLAREEGAEVVFTYPTVMC</sequence>
<evidence type="ECO:0000313" key="2">
    <source>
        <dbReference type="EMBL" id="EPY35048.1"/>
    </source>
</evidence>
<dbReference type="EMBL" id="ATMH01001276">
    <property type="protein sequence ID" value="EPY35048.1"/>
    <property type="molecule type" value="Genomic_DNA"/>
</dbReference>
<accession>S9V238</accession>
<dbReference type="OrthoDB" id="239450at2759"/>
<keyword evidence="3" id="KW-1185">Reference proteome</keyword>
<organism evidence="2 3">
    <name type="scientific">Strigomonas culicis</name>
    <dbReference type="NCBI Taxonomy" id="28005"/>
    <lineage>
        <taxon>Eukaryota</taxon>
        <taxon>Discoba</taxon>
        <taxon>Euglenozoa</taxon>
        <taxon>Kinetoplastea</taxon>
        <taxon>Metakinetoplastina</taxon>
        <taxon>Trypanosomatida</taxon>
        <taxon>Trypanosomatidae</taxon>
        <taxon>Strigomonadinae</taxon>
        <taxon>Strigomonas</taxon>
    </lineage>
</organism>
<feature type="region of interest" description="Disordered" evidence="1">
    <location>
        <begin position="1"/>
        <end position="54"/>
    </location>
</feature>
<dbReference type="Proteomes" id="UP000015354">
    <property type="component" value="Unassembled WGS sequence"/>
</dbReference>
<dbReference type="AlphaFoldDB" id="S9V238"/>
<name>S9V238_9TRYP</name>
<reference evidence="2 3" key="1">
    <citation type="journal article" date="2013" name="PLoS ONE">
        <title>Predicting the Proteins of Angomonas deanei, Strigomonas culicis and Their Respective Endosymbionts Reveals New Aspects of the Trypanosomatidae Family.</title>
        <authorList>
            <person name="Motta M.C."/>
            <person name="Martins A.C."/>
            <person name="de Souza S.S."/>
            <person name="Catta-Preta C.M."/>
            <person name="Silva R."/>
            <person name="Klein C.C."/>
            <person name="de Almeida L.G."/>
            <person name="de Lima Cunha O."/>
            <person name="Ciapina L.P."/>
            <person name="Brocchi M."/>
            <person name="Colabardini A.C."/>
            <person name="de Araujo Lima B."/>
            <person name="Machado C.R."/>
            <person name="de Almeida Soares C.M."/>
            <person name="Probst C.M."/>
            <person name="de Menezes C.B."/>
            <person name="Thompson C.E."/>
            <person name="Bartholomeu D.C."/>
            <person name="Gradia D.F."/>
            <person name="Pavoni D.P."/>
            <person name="Grisard E.C."/>
            <person name="Fantinatti-Garboggini F."/>
            <person name="Marchini F.K."/>
            <person name="Rodrigues-Luiz G.F."/>
            <person name="Wagner G."/>
            <person name="Goldman G.H."/>
            <person name="Fietto J.L."/>
            <person name="Elias M.C."/>
            <person name="Goldman M.H."/>
            <person name="Sagot M.F."/>
            <person name="Pereira M."/>
            <person name="Stoco P.H."/>
            <person name="de Mendonca-Neto R.P."/>
            <person name="Teixeira S.M."/>
            <person name="Maciel T.E."/>
            <person name="de Oliveira Mendes T.A."/>
            <person name="Urmenyi T.P."/>
            <person name="de Souza W."/>
            <person name="Schenkman S."/>
            <person name="de Vasconcelos A.T."/>
        </authorList>
    </citation>
    <scope>NUCLEOTIDE SEQUENCE [LARGE SCALE GENOMIC DNA]</scope>
</reference>
<gene>
    <name evidence="2" type="ORF">STCU_01276</name>
</gene>